<dbReference type="InterPro" id="IPR027395">
    <property type="entry name" value="WH_DNA-bd_dom"/>
</dbReference>
<dbReference type="InterPro" id="IPR000835">
    <property type="entry name" value="HTH_MarR-typ"/>
</dbReference>
<dbReference type="InterPro" id="IPR036390">
    <property type="entry name" value="WH_DNA-bd_sf"/>
</dbReference>
<evidence type="ECO:0000256" key="3">
    <source>
        <dbReference type="ARBA" id="ARBA00023163"/>
    </source>
</evidence>
<dbReference type="EMBL" id="JAVCWF010000001">
    <property type="protein sequence ID" value="MDQ7936131.1"/>
    <property type="molecule type" value="Genomic_DNA"/>
</dbReference>
<dbReference type="PANTHER" id="PTHR35790:SF4">
    <property type="entry name" value="HTH-TYPE TRANSCRIPTIONAL REGULATOR PCHR"/>
    <property type="match status" value="1"/>
</dbReference>
<dbReference type="PROSITE" id="PS50995">
    <property type="entry name" value="HTH_MARR_2"/>
    <property type="match status" value="1"/>
</dbReference>
<dbReference type="SUPFAM" id="SSF46785">
    <property type="entry name" value="Winged helix' DNA-binding domain"/>
    <property type="match status" value="1"/>
</dbReference>
<keyword evidence="2" id="KW-0238">DNA-binding</keyword>
<proteinExistence type="predicted"/>
<evidence type="ECO:0000313" key="6">
    <source>
        <dbReference type="Proteomes" id="UP001227831"/>
    </source>
</evidence>
<protein>
    <submittedName>
        <fullName evidence="5">Transcriptional regulator</fullName>
    </submittedName>
</protein>
<organism evidence="5 6">
    <name type="scientific">Lactiplantibacillus brownii</name>
    <dbReference type="NCBI Taxonomy" id="3069269"/>
    <lineage>
        <taxon>Bacteria</taxon>
        <taxon>Bacillati</taxon>
        <taxon>Bacillota</taxon>
        <taxon>Bacilli</taxon>
        <taxon>Lactobacillales</taxon>
        <taxon>Lactobacillaceae</taxon>
        <taxon>Lactiplantibacillus</taxon>
    </lineage>
</organism>
<reference evidence="5 6" key="1">
    <citation type="journal article" date="2023" name="Int. J. Syst. Evol. Microbiol.">
        <title>Lactiplantibacillus brownii sp. nov., a novel psychrotolerant species isolated from sauerkraut.</title>
        <authorList>
            <person name="Heng Y.C."/>
            <person name="Silvaraju S."/>
            <person name="Lee J.K.Y."/>
            <person name="Kittelmann S."/>
        </authorList>
    </citation>
    <scope>NUCLEOTIDE SEQUENCE [LARGE SCALE GENOMIC DNA]</scope>
    <source>
        <strain evidence="5 6">WILCCON 0030</strain>
    </source>
</reference>
<sequence length="157" mass="17267">MTGTLITQLMTELNGFITQDRLNDREKQWAINQVSDAQLQAQLKQLSTTDIKIIAQLAQADSTRAKALPQPTALSQATISRGLTKLAKLGLVVKFRSLKNNKEILVRLTPAGQQVAELHVKLDAAIAAKAQVIAADYSPTELARFVELMHRISQIKP</sequence>
<gene>
    <name evidence="5" type="ORF">RA086_00515</name>
</gene>
<dbReference type="InterPro" id="IPR052067">
    <property type="entry name" value="Metal_resp_HTH_trans_reg"/>
</dbReference>
<accession>A0ABU1A559</accession>
<evidence type="ECO:0000259" key="4">
    <source>
        <dbReference type="PROSITE" id="PS50995"/>
    </source>
</evidence>
<dbReference type="PANTHER" id="PTHR35790">
    <property type="entry name" value="HTH-TYPE TRANSCRIPTIONAL REGULATOR PCHR"/>
    <property type="match status" value="1"/>
</dbReference>
<evidence type="ECO:0000256" key="2">
    <source>
        <dbReference type="ARBA" id="ARBA00023125"/>
    </source>
</evidence>
<dbReference type="Gene3D" id="1.10.10.10">
    <property type="entry name" value="Winged helix-like DNA-binding domain superfamily/Winged helix DNA-binding domain"/>
    <property type="match status" value="1"/>
</dbReference>
<name>A0ABU1A559_9LACO</name>
<dbReference type="RefSeq" id="WP_308701977.1">
    <property type="nucleotide sequence ID" value="NZ_AP027463.1"/>
</dbReference>
<dbReference type="SMART" id="SM00347">
    <property type="entry name" value="HTH_MARR"/>
    <property type="match status" value="1"/>
</dbReference>
<dbReference type="Pfam" id="PF13601">
    <property type="entry name" value="HTH_34"/>
    <property type="match status" value="1"/>
</dbReference>
<comment type="caution">
    <text evidence="5">The sequence shown here is derived from an EMBL/GenBank/DDBJ whole genome shotgun (WGS) entry which is preliminary data.</text>
</comment>
<evidence type="ECO:0000256" key="1">
    <source>
        <dbReference type="ARBA" id="ARBA00023015"/>
    </source>
</evidence>
<dbReference type="InterPro" id="IPR036388">
    <property type="entry name" value="WH-like_DNA-bd_sf"/>
</dbReference>
<keyword evidence="3" id="KW-0804">Transcription</keyword>
<feature type="domain" description="HTH marR-type" evidence="4">
    <location>
        <begin position="6"/>
        <end position="154"/>
    </location>
</feature>
<evidence type="ECO:0000313" key="5">
    <source>
        <dbReference type="EMBL" id="MDQ7936131.1"/>
    </source>
</evidence>
<dbReference type="Proteomes" id="UP001227831">
    <property type="component" value="Unassembled WGS sequence"/>
</dbReference>
<keyword evidence="6" id="KW-1185">Reference proteome</keyword>
<keyword evidence="1" id="KW-0805">Transcription regulation</keyword>